<dbReference type="PANTHER" id="PTHR40252:SF2">
    <property type="entry name" value="BLR0328 PROTEIN"/>
    <property type="match status" value="1"/>
</dbReference>
<dbReference type="Pfam" id="PF08495">
    <property type="entry name" value="FIST"/>
    <property type="match status" value="1"/>
</dbReference>
<organism evidence="2 3">
    <name type="scientific">Agathobacter ruminis</name>
    <dbReference type="NCBI Taxonomy" id="1712665"/>
    <lineage>
        <taxon>Bacteria</taxon>
        <taxon>Bacillati</taxon>
        <taxon>Bacillota</taxon>
        <taxon>Clostridia</taxon>
        <taxon>Lachnospirales</taxon>
        <taxon>Lachnospiraceae</taxon>
        <taxon>Agathobacter</taxon>
    </lineage>
</organism>
<evidence type="ECO:0000259" key="1">
    <source>
        <dbReference type="SMART" id="SM01204"/>
    </source>
</evidence>
<proteinExistence type="predicted"/>
<evidence type="ECO:0000313" key="3">
    <source>
        <dbReference type="Proteomes" id="UP000224563"/>
    </source>
</evidence>
<comment type="caution">
    <text evidence="2">The sequence shown here is derived from an EMBL/GenBank/DDBJ whole genome shotgun (WGS) entry which is preliminary data.</text>
</comment>
<dbReference type="Pfam" id="PF10442">
    <property type="entry name" value="FIST_C"/>
    <property type="match status" value="1"/>
</dbReference>
<reference evidence="2 3" key="1">
    <citation type="submission" date="2017-10" db="EMBL/GenBank/DDBJ databases">
        <title>Resolving the taxonomy of Roseburia spp., Eubacterium rectale and Agathobacter spp. through phylogenomic analysis.</title>
        <authorList>
            <person name="Sheridan P.O."/>
            <person name="Walker A.W."/>
            <person name="Duncan S.H."/>
            <person name="Scott K.P."/>
            <person name="Toole P.W.O."/>
            <person name="Luis P."/>
            <person name="Flint H.J."/>
        </authorList>
    </citation>
    <scope>NUCLEOTIDE SEQUENCE [LARGE SCALE GENOMIC DNA]</scope>
    <source>
        <strain evidence="2 3">JK623</strain>
    </source>
</reference>
<name>A0A2G3E1S4_9FIRM</name>
<dbReference type="EMBL" id="PDYG01000075">
    <property type="protein sequence ID" value="PHU37105.1"/>
    <property type="molecule type" value="Genomic_DNA"/>
</dbReference>
<dbReference type="AlphaFoldDB" id="A0A2G3E1S4"/>
<gene>
    <name evidence="2" type="ORF">CSX02_09655</name>
</gene>
<evidence type="ECO:0000313" key="2">
    <source>
        <dbReference type="EMBL" id="PHU37105.1"/>
    </source>
</evidence>
<protein>
    <recommendedName>
        <fullName evidence="1">FIST C-domain domain-containing protein</fullName>
    </recommendedName>
</protein>
<dbReference type="Proteomes" id="UP000224563">
    <property type="component" value="Unassembled WGS sequence"/>
</dbReference>
<dbReference type="SMART" id="SM01204">
    <property type="entry name" value="FIST_C"/>
    <property type="match status" value="1"/>
</dbReference>
<accession>A0A2G3E1S4</accession>
<keyword evidence="3" id="KW-1185">Reference proteome</keyword>
<dbReference type="InterPro" id="IPR019494">
    <property type="entry name" value="FIST_C"/>
</dbReference>
<dbReference type="InterPro" id="IPR013702">
    <property type="entry name" value="FIST_domain_N"/>
</dbReference>
<feature type="domain" description="FIST C-domain" evidence="1">
    <location>
        <begin position="221"/>
        <end position="351"/>
    </location>
</feature>
<dbReference type="RefSeq" id="WP_099386541.1">
    <property type="nucleotide sequence ID" value="NZ_JANSWH010000024.1"/>
</dbReference>
<reference evidence="2 3" key="2">
    <citation type="submission" date="2017-10" db="EMBL/GenBank/DDBJ databases">
        <authorList>
            <person name="Banno H."/>
            <person name="Chua N.-H."/>
        </authorList>
    </citation>
    <scope>NUCLEOTIDE SEQUENCE [LARGE SCALE GENOMIC DNA]</scope>
    <source>
        <strain evidence="2 3">JK623</strain>
    </source>
</reference>
<dbReference type="PANTHER" id="PTHR40252">
    <property type="entry name" value="BLR0328 PROTEIN"/>
    <property type="match status" value="1"/>
</dbReference>
<sequence>MQISIGLSKKTDVTAAMEEASAKVVNPSLLILLSSYEHLEKATQILSQKYAGVPMIGTSATTYEGSESSDKRMVLIGFGKDIVGDVGVIRKLSSAPMIDIPMMEEKIAKVQAGAENTVCLEFCTNDEERLVTTMNVALEHAGITVAGGTVFGAPEGASSKVMVNGTIYEDACAYALIKNLSGKIRTYSELIFKPMEGVKKHIATGVKLDTKELLTLDGRPAASVYCEDAGVSERELVGNVLTNPLGRVIGDQVFIASPYEIGRNGSLINYKRINANDTISVMELEDYEAVGAQTRANITQENTKISFVFSINCIYRHLLYTDRGYLNTFLGEMAKLGPHIGVVGGGEQLGKQHVNQTMVCVVFE</sequence>